<organism evidence="14 15">
    <name type="scientific">Arxiozyma heterogenica</name>
    <dbReference type="NCBI Taxonomy" id="278026"/>
    <lineage>
        <taxon>Eukaryota</taxon>
        <taxon>Fungi</taxon>
        <taxon>Dikarya</taxon>
        <taxon>Ascomycota</taxon>
        <taxon>Saccharomycotina</taxon>
        <taxon>Saccharomycetes</taxon>
        <taxon>Saccharomycetales</taxon>
        <taxon>Saccharomycetaceae</taxon>
        <taxon>Arxiozyma</taxon>
    </lineage>
</organism>
<dbReference type="Gene3D" id="2.60.120.620">
    <property type="entry name" value="q2cbj1_9rhob like domain"/>
    <property type="match status" value="1"/>
</dbReference>
<sequence>MSKRSIPINQTEDGSNLKQQVSEDEKATLLFNPKLWTQDFKNQMKDTILNNKPFQWGCIDDLVDDQLLRDVRNEIETQIQFTEKETDIYKVNQSGDLANLSKLDSETLQKLPNLFKLQQILYSKKFRDFMSYITQSGPLSHSKVDLSVNIYKKGCHLLVHDDVIGSRRISFIIYLPDPSRKWKDHYGGGLRLFPTVDYNIPHSDHIAKLVPQFNQFAFFKIQPGYSWHDVEEVKVDKYRLSIQGWYHIPQENDSDGFIPGEEANWIKQNESLAYTDLTPFTFPKPECPLIDSNVLADAIGTYNNNNNTKTFLTSNDIEFLSNYLSPHYLNPDTIENLKDNFFNSSFISLDNFLNKEKSDLLQKMIKFNELNKQTPISMEQVSPPWELARPPHKWQFLYLEDMDKDQTNGATAITEDDEMTTELDKLRHFFKSDTFKKYILEITNLVVVTEQVLVRRFRPGFDYTLAETLDINKIVDDLLDCVLEGTLSLTPFDGWDDGNNGGYQLYMLNEADLREDQVSGNDAILINKPASWNSFLLVMRDVDVLEFIKFVGFNSKGSRWDIKMSWNVKDLEGEEDEEETNEQK</sequence>
<name>A0AAN8A893_9SACH</name>
<keyword evidence="9" id="KW-0539">Nucleus</keyword>
<dbReference type="InterPro" id="IPR039558">
    <property type="entry name" value="TPA1/OFD1_N"/>
</dbReference>
<comment type="subcellular location">
    <subcellularLocation>
        <location evidence="2">Nucleus</location>
    </subcellularLocation>
</comment>
<dbReference type="EMBL" id="JAWIZZ010000006">
    <property type="protein sequence ID" value="KAK5782342.1"/>
    <property type="molecule type" value="Genomic_DNA"/>
</dbReference>
<evidence type="ECO:0000256" key="1">
    <source>
        <dbReference type="ARBA" id="ARBA00001961"/>
    </source>
</evidence>
<dbReference type="Pfam" id="PF10637">
    <property type="entry name" value="Ofd1_CTDD"/>
    <property type="match status" value="1"/>
</dbReference>
<dbReference type="InterPro" id="IPR006620">
    <property type="entry name" value="Pro_4_hyd_alph"/>
</dbReference>
<evidence type="ECO:0000256" key="7">
    <source>
        <dbReference type="ARBA" id="ARBA00023002"/>
    </source>
</evidence>
<reference evidence="15" key="1">
    <citation type="submission" date="2023-07" db="EMBL/GenBank/DDBJ databases">
        <title>A draft genome of Kazachstania heterogenica Y-27499.</title>
        <authorList>
            <person name="Donic C."/>
            <person name="Kralova J.S."/>
            <person name="Fidel L."/>
            <person name="Ben-Dor S."/>
            <person name="Jung S."/>
        </authorList>
    </citation>
    <scope>NUCLEOTIDE SEQUENCE [LARGE SCALE GENOMIC DNA]</scope>
    <source>
        <strain evidence="15">Y27499</strain>
    </source>
</reference>
<comment type="cofactor">
    <cofactor evidence="1">
        <name>L-ascorbate</name>
        <dbReference type="ChEBI" id="CHEBI:38290"/>
    </cofactor>
</comment>
<dbReference type="GO" id="GO:0009896">
    <property type="term" value="P:positive regulation of catabolic process"/>
    <property type="evidence" value="ECO:0007669"/>
    <property type="project" value="UniProtKB-ARBA"/>
</dbReference>
<evidence type="ECO:0000313" key="15">
    <source>
        <dbReference type="Proteomes" id="UP001306508"/>
    </source>
</evidence>
<evidence type="ECO:0000256" key="12">
    <source>
        <dbReference type="ARBA" id="ARBA00081607"/>
    </source>
</evidence>
<evidence type="ECO:0000256" key="3">
    <source>
        <dbReference type="ARBA" id="ARBA00007443"/>
    </source>
</evidence>
<keyword evidence="5" id="KW-0847">Vitamin C</keyword>
<comment type="catalytic activity">
    <reaction evidence="11">
        <text>[ribosomal protein uS12]-(3S)-3-hydroxy-L-proline + 2-oxoglutarate + O2 = [ribosomal protein uS12]-(3S)-3,4-dihydroxy-L-proline + succinate + CO2</text>
        <dbReference type="Rhea" id="RHEA:54160"/>
        <dbReference type="Rhea" id="RHEA-COMP:13817"/>
        <dbReference type="Rhea" id="RHEA-COMP:13818"/>
        <dbReference type="ChEBI" id="CHEBI:15379"/>
        <dbReference type="ChEBI" id="CHEBI:16526"/>
        <dbReference type="ChEBI" id="CHEBI:16810"/>
        <dbReference type="ChEBI" id="CHEBI:30031"/>
        <dbReference type="ChEBI" id="CHEBI:85428"/>
        <dbReference type="ChEBI" id="CHEBI:138052"/>
    </reaction>
</comment>
<evidence type="ECO:0000256" key="2">
    <source>
        <dbReference type="ARBA" id="ARBA00004123"/>
    </source>
</evidence>
<protein>
    <recommendedName>
        <fullName evidence="12">uS12 prolyl 3,4-dihydroxylase</fullName>
    </recommendedName>
</protein>
<dbReference type="InterPro" id="IPR005123">
    <property type="entry name" value="Oxoglu/Fe-dep_dioxygenase_dom"/>
</dbReference>
<evidence type="ECO:0000256" key="10">
    <source>
        <dbReference type="ARBA" id="ARBA00047444"/>
    </source>
</evidence>
<keyword evidence="8" id="KW-0408">Iron</keyword>
<evidence type="ECO:0000259" key="13">
    <source>
        <dbReference type="PROSITE" id="PS51471"/>
    </source>
</evidence>
<dbReference type="AlphaFoldDB" id="A0AAN8A893"/>
<evidence type="ECO:0000256" key="4">
    <source>
        <dbReference type="ARBA" id="ARBA00022723"/>
    </source>
</evidence>
<proteinExistence type="inferred from homology"/>
<dbReference type="GO" id="GO:0010604">
    <property type="term" value="P:positive regulation of macromolecule metabolic process"/>
    <property type="evidence" value="ECO:0007669"/>
    <property type="project" value="UniProtKB-ARBA"/>
</dbReference>
<evidence type="ECO:0000256" key="9">
    <source>
        <dbReference type="ARBA" id="ARBA00023242"/>
    </source>
</evidence>
<accession>A0AAN8A893</accession>
<comment type="similarity">
    <text evidence="3">Belongs to the TPA1 family.</text>
</comment>
<dbReference type="PANTHER" id="PTHR12117">
    <property type="entry name" value="HISTONE ACETYLTRANSFERASE COMPLEX"/>
    <property type="match status" value="1"/>
</dbReference>
<dbReference type="Proteomes" id="UP001306508">
    <property type="component" value="Unassembled WGS sequence"/>
</dbReference>
<dbReference type="InterPro" id="IPR051842">
    <property type="entry name" value="uS12_prolyl_hydroxylase"/>
</dbReference>
<dbReference type="PROSITE" id="PS51471">
    <property type="entry name" value="FE2OG_OXY"/>
    <property type="match status" value="1"/>
</dbReference>
<evidence type="ECO:0000256" key="6">
    <source>
        <dbReference type="ARBA" id="ARBA00022964"/>
    </source>
</evidence>
<keyword evidence="7" id="KW-0560">Oxidoreductase</keyword>
<dbReference type="SMART" id="SM00702">
    <property type="entry name" value="P4Hc"/>
    <property type="match status" value="1"/>
</dbReference>
<dbReference type="PANTHER" id="PTHR12117:SF0">
    <property type="entry name" value="PROLYL 3-HYDROXYLASE OGFOD1"/>
    <property type="match status" value="1"/>
</dbReference>
<dbReference type="GO" id="GO:0005506">
    <property type="term" value="F:iron ion binding"/>
    <property type="evidence" value="ECO:0007669"/>
    <property type="project" value="InterPro"/>
</dbReference>
<dbReference type="GO" id="GO:0006449">
    <property type="term" value="P:regulation of translational termination"/>
    <property type="evidence" value="ECO:0007669"/>
    <property type="project" value="TreeGrafter"/>
</dbReference>
<dbReference type="GO" id="GO:0031418">
    <property type="term" value="F:L-ascorbic acid binding"/>
    <property type="evidence" value="ECO:0007669"/>
    <property type="project" value="UniProtKB-KW"/>
</dbReference>
<dbReference type="GO" id="GO:0005737">
    <property type="term" value="C:cytoplasm"/>
    <property type="evidence" value="ECO:0007669"/>
    <property type="project" value="TreeGrafter"/>
</dbReference>
<evidence type="ECO:0000256" key="5">
    <source>
        <dbReference type="ARBA" id="ARBA00022896"/>
    </source>
</evidence>
<evidence type="ECO:0000256" key="8">
    <source>
        <dbReference type="ARBA" id="ARBA00023004"/>
    </source>
</evidence>
<dbReference type="Gene3D" id="3.60.130.20">
    <property type="entry name" value="Oxoglutarate/iron-dependent oxygenase, C-terminal degradation domain"/>
    <property type="match status" value="1"/>
</dbReference>
<gene>
    <name evidence="14" type="ORF">RI543_000278</name>
</gene>
<dbReference type="InterPro" id="IPR019601">
    <property type="entry name" value="Oxoglutarate/Fe-dep_Oase_C"/>
</dbReference>
<evidence type="ECO:0000313" key="14">
    <source>
        <dbReference type="EMBL" id="KAK5782342.1"/>
    </source>
</evidence>
<keyword evidence="4" id="KW-0479">Metal-binding</keyword>
<dbReference type="GO" id="GO:0031543">
    <property type="term" value="F:peptidyl-proline dioxygenase activity"/>
    <property type="evidence" value="ECO:0007669"/>
    <property type="project" value="TreeGrafter"/>
</dbReference>
<keyword evidence="15" id="KW-1185">Reference proteome</keyword>
<dbReference type="GO" id="GO:0005634">
    <property type="term" value="C:nucleus"/>
    <property type="evidence" value="ECO:0007669"/>
    <property type="project" value="UniProtKB-SubCell"/>
</dbReference>
<evidence type="ECO:0000256" key="11">
    <source>
        <dbReference type="ARBA" id="ARBA00051966"/>
    </source>
</evidence>
<dbReference type="Pfam" id="PF13661">
    <property type="entry name" value="2OG-FeII_Oxy_4"/>
    <property type="match status" value="1"/>
</dbReference>
<comment type="catalytic activity">
    <reaction evidence="10">
        <text>[ribosomal protein uS12]-L-proline + 2-oxoglutarate + O2 = [ribosomal protein uS12]-(3S)-3-hydroxy-L-proline + succinate + CO2</text>
        <dbReference type="Rhea" id="RHEA:54156"/>
        <dbReference type="Rhea" id="RHEA-COMP:13816"/>
        <dbReference type="Rhea" id="RHEA-COMP:13818"/>
        <dbReference type="ChEBI" id="CHEBI:15379"/>
        <dbReference type="ChEBI" id="CHEBI:16526"/>
        <dbReference type="ChEBI" id="CHEBI:16810"/>
        <dbReference type="ChEBI" id="CHEBI:30031"/>
        <dbReference type="ChEBI" id="CHEBI:50342"/>
        <dbReference type="ChEBI" id="CHEBI:85428"/>
    </reaction>
</comment>
<feature type="domain" description="Fe2OG dioxygenase" evidence="13">
    <location>
        <begin position="142"/>
        <end position="248"/>
    </location>
</feature>
<dbReference type="InterPro" id="IPR043044">
    <property type="entry name" value="TPA1/Ofd1_C"/>
</dbReference>
<comment type="caution">
    <text evidence="14">The sequence shown here is derived from an EMBL/GenBank/DDBJ whole genome shotgun (WGS) entry which is preliminary data.</text>
</comment>
<keyword evidence="6" id="KW-0223">Dioxygenase</keyword>
<dbReference type="FunFam" id="2.60.120.620:FF:000014">
    <property type="entry name" value="Prolyl 3,4-dihydroxylase TPA1"/>
    <property type="match status" value="1"/>
</dbReference>